<dbReference type="InterPro" id="IPR003736">
    <property type="entry name" value="PAAI_dom"/>
</dbReference>
<dbReference type="InterPro" id="IPR039298">
    <property type="entry name" value="ACOT13"/>
</dbReference>
<evidence type="ECO:0000256" key="1">
    <source>
        <dbReference type="ARBA" id="ARBA00008324"/>
    </source>
</evidence>
<dbReference type="SUPFAM" id="SSF54637">
    <property type="entry name" value="Thioesterase/thiol ester dehydrase-isomerase"/>
    <property type="match status" value="1"/>
</dbReference>
<dbReference type="InterPro" id="IPR006683">
    <property type="entry name" value="Thioestr_dom"/>
</dbReference>
<accession>A0A4R4Y3H8</accession>
<protein>
    <submittedName>
        <fullName evidence="4">PaaI family thioesterase</fullName>
    </submittedName>
</protein>
<organism evidence="4 5">
    <name type="scientific">Saccharopolyspora elongata</name>
    <dbReference type="NCBI Taxonomy" id="2530387"/>
    <lineage>
        <taxon>Bacteria</taxon>
        <taxon>Bacillati</taxon>
        <taxon>Actinomycetota</taxon>
        <taxon>Actinomycetes</taxon>
        <taxon>Pseudonocardiales</taxon>
        <taxon>Pseudonocardiaceae</taxon>
        <taxon>Saccharopolyspora</taxon>
    </lineage>
</organism>
<dbReference type="PANTHER" id="PTHR21660">
    <property type="entry name" value="THIOESTERASE SUPERFAMILY MEMBER-RELATED"/>
    <property type="match status" value="1"/>
</dbReference>
<comment type="similarity">
    <text evidence="1">Belongs to the thioesterase PaaI family.</text>
</comment>
<dbReference type="CDD" id="cd03443">
    <property type="entry name" value="PaaI_thioesterase"/>
    <property type="match status" value="1"/>
</dbReference>
<feature type="domain" description="Thioesterase" evidence="3">
    <location>
        <begin position="54"/>
        <end position="126"/>
    </location>
</feature>
<evidence type="ECO:0000313" key="4">
    <source>
        <dbReference type="EMBL" id="TDD38775.1"/>
    </source>
</evidence>
<dbReference type="Gene3D" id="3.10.129.10">
    <property type="entry name" value="Hotdog Thioesterase"/>
    <property type="match status" value="1"/>
</dbReference>
<dbReference type="EMBL" id="SMKW01000083">
    <property type="protein sequence ID" value="TDD38775.1"/>
    <property type="molecule type" value="Genomic_DNA"/>
</dbReference>
<dbReference type="OrthoDB" id="9813282at2"/>
<dbReference type="GO" id="GO:0047617">
    <property type="term" value="F:fatty acyl-CoA hydrolase activity"/>
    <property type="evidence" value="ECO:0007669"/>
    <property type="project" value="InterPro"/>
</dbReference>
<reference evidence="4 5" key="1">
    <citation type="submission" date="2019-03" db="EMBL/GenBank/DDBJ databases">
        <title>Draft genome sequences of novel Actinobacteria.</title>
        <authorList>
            <person name="Sahin N."/>
            <person name="Ay H."/>
            <person name="Saygin H."/>
        </authorList>
    </citation>
    <scope>NUCLEOTIDE SEQUENCE [LARGE SCALE GENOMIC DNA]</scope>
    <source>
        <strain evidence="4 5">7K502</strain>
    </source>
</reference>
<dbReference type="AlphaFoldDB" id="A0A4R4Y3H8"/>
<dbReference type="Pfam" id="PF03061">
    <property type="entry name" value="4HBT"/>
    <property type="match status" value="1"/>
</dbReference>
<evidence type="ECO:0000256" key="2">
    <source>
        <dbReference type="ARBA" id="ARBA00022801"/>
    </source>
</evidence>
<dbReference type="InterPro" id="IPR029069">
    <property type="entry name" value="HotDog_dom_sf"/>
</dbReference>
<evidence type="ECO:0000313" key="5">
    <source>
        <dbReference type="Proteomes" id="UP000294947"/>
    </source>
</evidence>
<name>A0A4R4Y3H8_9PSEU</name>
<keyword evidence="5" id="KW-1185">Reference proteome</keyword>
<proteinExistence type="inferred from homology"/>
<dbReference type="NCBIfam" id="TIGR00369">
    <property type="entry name" value="unchar_dom_1"/>
    <property type="match status" value="1"/>
</dbReference>
<dbReference type="PANTHER" id="PTHR21660:SF1">
    <property type="entry name" value="ACYL-COENZYME A THIOESTERASE 13"/>
    <property type="match status" value="1"/>
</dbReference>
<evidence type="ECO:0000259" key="3">
    <source>
        <dbReference type="Pfam" id="PF03061"/>
    </source>
</evidence>
<sequence length="138" mass="15108">MMAGLTASDVEELLRAAPYHRWLDLRVVELTKDRIELTARWREEWVGNHETRATHGGILASLLDLAADWALTGTIGRGVPTVDLTVNYLRAALPGDLRVIGRLIRPGRQVSVAEAEVLDQDGRTVAIGRGTFLSAVAQ</sequence>
<dbReference type="Proteomes" id="UP000294947">
    <property type="component" value="Unassembled WGS sequence"/>
</dbReference>
<keyword evidence="2" id="KW-0378">Hydrolase</keyword>
<comment type="caution">
    <text evidence="4">The sequence shown here is derived from an EMBL/GenBank/DDBJ whole genome shotgun (WGS) entry which is preliminary data.</text>
</comment>
<gene>
    <name evidence="4" type="ORF">E1288_38270</name>
</gene>